<sequence>MNVPNENQPNIKDLATPSEFYSLLRNGYNTWYNGSIAASPTMAFACADLFQSGTNSWGSGMVWFRPRRALFNDDASDPVIIINFGAWYNYYGSVGSAIKMSKMFEDKDFKIQMNGVDYTNRAKAHSYIIQALLYGNIALLYDKAYLYTEEDDALTFDFVAKTKSYKEVMNYAIQKLDQAISIIENDPVDNDPASVIAGVTFDKNLLLQFANSMAARFIASNARTQAENAQTDWNKVKAYAEKGLKQDFKVAYEDGWRGKVMTRDYGMNYYVLFNYNWLRASQWLLHKMAPNDPNAVNPIPVTPGSDSFKDWPAIENCPDKRLGKYFTFSSLRNWFGADRTTRPGYGTYILSQYLYSRYYDVVEKEAGDIDHFLKAENDTYLAEALIRTNGDKSKVAELINNSRVNIGGLSPASASESYDQLEEKLFYERYVECDLAWPQLGFFDRRRNKDQMLEGTIRHFPIPGPELKLHGQPLYTFGGVGNEM</sequence>
<evidence type="ECO:0008006" key="3">
    <source>
        <dbReference type="Google" id="ProtNLM"/>
    </source>
</evidence>
<gene>
    <name evidence="1" type="ORF">BSYN_24620</name>
</gene>
<protein>
    <recommendedName>
        <fullName evidence="3">RagB/SusD family nutrient uptake outer membrane protein</fullName>
    </recommendedName>
</protein>
<dbReference type="Proteomes" id="UP001496674">
    <property type="component" value="Chromosome"/>
</dbReference>
<dbReference type="SUPFAM" id="SSF48452">
    <property type="entry name" value="TPR-like"/>
    <property type="match status" value="1"/>
</dbReference>
<accession>A0ABN6Z6Q2</accession>
<organism evidence="1 2">
    <name type="scientific">Bacteroides sedimenti</name>
    <dbReference type="NCBI Taxonomy" id="2136147"/>
    <lineage>
        <taxon>Bacteria</taxon>
        <taxon>Pseudomonadati</taxon>
        <taxon>Bacteroidota</taxon>
        <taxon>Bacteroidia</taxon>
        <taxon>Bacteroidales</taxon>
        <taxon>Bacteroidaceae</taxon>
        <taxon>Bacteroides</taxon>
    </lineage>
</organism>
<dbReference type="Gene3D" id="1.25.40.390">
    <property type="match status" value="1"/>
</dbReference>
<reference evidence="1 2" key="1">
    <citation type="submission" date="2023-04" db="EMBL/GenBank/DDBJ databases">
        <title>Draft genome sequence of acteroides sedimenti strain YN3PY1.</title>
        <authorList>
            <person name="Yoshida N."/>
        </authorList>
    </citation>
    <scope>NUCLEOTIDE SEQUENCE [LARGE SCALE GENOMIC DNA]</scope>
    <source>
        <strain evidence="1 2">YN3PY1</strain>
    </source>
</reference>
<name>A0ABN6Z6Q2_9BACE</name>
<dbReference type="EMBL" id="AP028055">
    <property type="protein sequence ID" value="BEH00198.1"/>
    <property type="molecule type" value="Genomic_DNA"/>
</dbReference>
<proteinExistence type="predicted"/>
<evidence type="ECO:0000313" key="1">
    <source>
        <dbReference type="EMBL" id="BEH00198.1"/>
    </source>
</evidence>
<keyword evidence="2" id="KW-1185">Reference proteome</keyword>
<dbReference type="InterPro" id="IPR011990">
    <property type="entry name" value="TPR-like_helical_dom_sf"/>
</dbReference>
<evidence type="ECO:0000313" key="2">
    <source>
        <dbReference type="Proteomes" id="UP001496674"/>
    </source>
</evidence>